<feature type="domain" description="Cytochrome c assembly protein" evidence="2">
    <location>
        <begin position="65"/>
        <end position="266"/>
    </location>
</feature>
<sequence>MADVRWIYDLTIFLYAASVLFYFNDFLQSNRKVNRLAFGLLAVVWALQTAFFVSQTMAKAYFPVITLFETLFFYSWVLVSLSLAIHYFFRIDLLVFFTNIIGFVVLVMSMFLPETPITAVSHILTSELLLTHVTLAMFSYGAFSLSMVFSVMYLFQHKMLKERKWTPLLRRLPSLDQLEAYAYRMNMLGVPMLLLSIVLGIIWGKMVLPEKFLLDAKVFLSILLVAVYSFWLYKRYRDTWQMRRLAQMNILAFALLLINFFGTNTSNFHSWW</sequence>
<keyword evidence="4" id="KW-1185">Reference proteome</keyword>
<dbReference type="AlphaFoldDB" id="A0A3M8C362"/>
<organism evidence="3 4">
    <name type="scientific">Brevibacillus invocatus</name>
    <dbReference type="NCBI Taxonomy" id="173959"/>
    <lineage>
        <taxon>Bacteria</taxon>
        <taxon>Bacillati</taxon>
        <taxon>Bacillota</taxon>
        <taxon>Bacilli</taxon>
        <taxon>Bacillales</taxon>
        <taxon>Paenibacillaceae</taxon>
        <taxon>Brevibacillus</taxon>
    </lineage>
</organism>
<keyword evidence="1" id="KW-0472">Membrane</keyword>
<evidence type="ECO:0000259" key="2">
    <source>
        <dbReference type="Pfam" id="PF01578"/>
    </source>
</evidence>
<feature type="transmembrane region" description="Helical" evidence="1">
    <location>
        <begin position="132"/>
        <end position="155"/>
    </location>
</feature>
<dbReference type="EMBL" id="RHHR01000035">
    <property type="protein sequence ID" value="RNB70106.1"/>
    <property type="molecule type" value="Genomic_DNA"/>
</dbReference>
<dbReference type="GO" id="GO:0017004">
    <property type="term" value="P:cytochrome complex assembly"/>
    <property type="evidence" value="ECO:0007669"/>
    <property type="project" value="InterPro"/>
</dbReference>
<feature type="transmembrane region" description="Helical" evidence="1">
    <location>
        <begin position="216"/>
        <end position="233"/>
    </location>
</feature>
<feature type="transmembrane region" description="Helical" evidence="1">
    <location>
        <begin position="60"/>
        <end position="81"/>
    </location>
</feature>
<dbReference type="Pfam" id="PF01578">
    <property type="entry name" value="Cytochrom_C_asm"/>
    <property type="match status" value="1"/>
</dbReference>
<dbReference type="Proteomes" id="UP000282028">
    <property type="component" value="Unassembled WGS sequence"/>
</dbReference>
<feature type="transmembrane region" description="Helical" evidence="1">
    <location>
        <begin position="181"/>
        <end position="204"/>
    </location>
</feature>
<evidence type="ECO:0000256" key="1">
    <source>
        <dbReference type="SAM" id="Phobius"/>
    </source>
</evidence>
<feature type="transmembrane region" description="Helical" evidence="1">
    <location>
        <begin position="6"/>
        <end position="24"/>
    </location>
</feature>
<feature type="transmembrane region" description="Helical" evidence="1">
    <location>
        <begin position="36"/>
        <end position="54"/>
    </location>
</feature>
<keyword evidence="1" id="KW-0812">Transmembrane</keyword>
<proteinExistence type="predicted"/>
<keyword evidence="1" id="KW-1133">Transmembrane helix</keyword>
<dbReference type="InterPro" id="IPR002541">
    <property type="entry name" value="Cyt_c_assembly"/>
</dbReference>
<protein>
    <submittedName>
        <fullName evidence="3">Cytochrome C assembly protein</fullName>
    </submittedName>
</protein>
<dbReference type="PANTHER" id="PTHR38034">
    <property type="entry name" value="INNER MEMBRANE PROTEIN YPJD"/>
    <property type="match status" value="1"/>
</dbReference>
<dbReference type="OrthoDB" id="2417400at2"/>
<dbReference type="RefSeq" id="WP_122910303.1">
    <property type="nucleotide sequence ID" value="NZ_CBCSBE010000020.1"/>
</dbReference>
<dbReference type="GO" id="GO:0020037">
    <property type="term" value="F:heme binding"/>
    <property type="evidence" value="ECO:0007669"/>
    <property type="project" value="InterPro"/>
</dbReference>
<dbReference type="PANTHER" id="PTHR38034:SF1">
    <property type="entry name" value="INNER MEMBRANE PROTEIN YPJD"/>
    <property type="match status" value="1"/>
</dbReference>
<evidence type="ECO:0000313" key="3">
    <source>
        <dbReference type="EMBL" id="RNB70106.1"/>
    </source>
</evidence>
<feature type="transmembrane region" description="Helical" evidence="1">
    <location>
        <begin position="93"/>
        <end position="112"/>
    </location>
</feature>
<evidence type="ECO:0000313" key="4">
    <source>
        <dbReference type="Proteomes" id="UP000282028"/>
    </source>
</evidence>
<name>A0A3M8C362_9BACL</name>
<comment type="caution">
    <text evidence="3">The sequence shown here is derived from an EMBL/GenBank/DDBJ whole genome shotgun (WGS) entry which is preliminary data.</text>
</comment>
<reference evidence="3 4" key="1">
    <citation type="submission" date="2018-10" db="EMBL/GenBank/DDBJ databases">
        <title>Phylogenomics of Brevibacillus.</title>
        <authorList>
            <person name="Dunlap C."/>
        </authorList>
    </citation>
    <scope>NUCLEOTIDE SEQUENCE [LARGE SCALE GENOMIC DNA]</scope>
    <source>
        <strain evidence="3 4">JCM 12215</strain>
    </source>
</reference>
<dbReference type="InterPro" id="IPR052372">
    <property type="entry name" value="YpjD/HemX"/>
</dbReference>
<feature type="transmembrane region" description="Helical" evidence="1">
    <location>
        <begin position="245"/>
        <end position="262"/>
    </location>
</feature>
<gene>
    <name evidence="3" type="ORF">EDM52_17815</name>
</gene>
<accession>A0A3M8C362</accession>